<name>A0ABT0UTH1_9ACTN</name>
<feature type="domain" description="ABC transporter" evidence="4">
    <location>
        <begin position="5"/>
        <end position="239"/>
    </location>
</feature>
<comment type="caution">
    <text evidence="5">The sequence shown here is derived from an EMBL/GenBank/DDBJ whole genome shotgun (WGS) entry which is preliminary data.</text>
</comment>
<keyword evidence="3 5" id="KW-0067">ATP-binding</keyword>
<dbReference type="Proteomes" id="UP001431429">
    <property type="component" value="Unassembled WGS sequence"/>
</dbReference>
<dbReference type="SUPFAM" id="SSF52540">
    <property type="entry name" value="P-loop containing nucleoside triphosphate hydrolases"/>
    <property type="match status" value="1"/>
</dbReference>
<dbReference type="PROSITE" id="PS50893">
    <property type="entry name" value="ABC_TRANSPORTER_2"/>
    <property type="match status" value="1"/>
</dbReference>
<dbReference type="InterPro" id="IPR003439">
    <property type="entry name" value="ABC_transporter-like_ATP-bd"/>
</dbReference>
<accession>A0ABT0UTH1</accession>
<evidence type="ECO:0000256" key="3">
    <source>
        <dbReference type="ARBA" id="ARBA00022840"/>
    </source>
</evidence>
<keyword evidence="1" id="KW-0813">Transport</keyword>
<keyword evidence="2" id="KW-0547">Nucleotide-binding</keyword>
<evidence type="ECO:0000313" key="5">
    <source>
        <dbReference type="EMBL" id="MCM2391888.1"/>
    </source>
</evidence>
<protein>
    <submittedName>
        <fullName evidence="5">ABC transporter ATP-binding protein</fullName>
    </submittedName>
</protein>
<dbReference type="InterPro" id="IPR003593">
    <property type="entry name" value="AAA+_ATPase"/>
</dbReference>
<organism evidence="5 6">
    <name type="scientific">Streptomyces albipurpureus</name>
    <dbReference type="NCBI Taxonomy" id="2897419"/>
    <lineage>
        <taxon>Bacteria</taxon>
        <taxon>Bacillati</taxon>
        <taxon>Actinomycetota</taxon>
        <taxon>Actinomycetes</taxon>
        <taxon>Kitasatosporales</taxon>
        <taxon>Streptomycetaceae</taxon>
        <taxon>Streptomyces</taxon>
    </lineage>
</organism>
<proteinExistence type="predicted"/>
<evidence type="ECO:0000259" key="4">
    <source>
        <dbReference type="PROSITE" id="PS50893"/>
    </source>
</evidence>
<dbReference type="EMBL" id="JAMQAW010000034">
    <property type="protein sequence ID" value="MCM2391888.1"/>
    <property type="molecule type" value="Genomic_DNA"/>
</dbReference>
<dbReference type="GO" id="GO:0005524">
    <property type="term" value="F:ATP binding"/>
    <property type="evidence" value="ECO:0007669"/>
    <property type="project" value="UniProtKB-KW"/>
</dbReference>
<sequence>MTPILEFHDISKVFFKGSQQIHALSQVTAEVGDGELLAIVGPSGCGKSTLLNLAAGLMKPGTGRLLYRGHPLTGVNTEVAYITQKDNLLPWRTVEDNIALPLGLGGRARLGKHERRERLARQIELVGLSGFEKHYPSELSGGMRKRAQLARSLVYEPDVLLMDEPFGALDAQLKLVLQAELLRTWEGTGKTLVFVTHDLTEAISLADRVIVMSSRPGRIKAVERIELPRPRDPFTIRFEPGFGEYFDRLWSALREDIHQGSEA</sequence>
<evidence type="ECO:0000313" key="6">
    <source>
        <dbReference type="Proteomes" id="UP001431429"/>
    </source>
</evidence>
<dbReference type="InterPro" id="IPR027417">
    <property type="entry name" value="P-loop_NTPase"/>
</dbReference>
<reference evidence="5" key="1">
    <citation type="submission" date="2022-06" db="EMBL/GenBank/DDBJ databases">
        <title>Genome public.</title>
        <authorList>
            <person name="Sun Q."/>
        </authorList>
    </citation>
    <scope>NUCLEOTIDE SEQUENCE</scope>
    <source>
        <strain evidence="5">CWNU-1</strain>
    </source>
</reference>
<dbReference type="InterPro" id="IPR050166">
    <property type="entry name" value="ABC_transporter_ATP-bind"/>
</dbReference>
<dbReference type="RefSeq" id="WP_250922218.1">
    <property type="nucleotide sequence ID" value="NZ_JAMQAW010000034.1"/>
</dbReference>
<dbReference type="PANTHER" id="PTHR42788:SF13">
    <property type="entry name" value="ALIPHATIC SULFONATES IMPORT ATP-BINDING PROTEIN SSUB"/>
    <property type="match status" value="1"/>
</dbReference>
<dbReference type="PANTHER" id="PTHR42788">
    <property type="entry name" value="TAURINE IMPORT ATP-BINDING PROTEIN-RELATED"/>
    <property type="match status" value="1"/>
</dbReference>
<dbReference type="CDD" id="cd03293">
    <property type="entry name" value="ABC_NrtD_SsuB_transporters"/>
    <property type="match status" value="1"/>
</dbReference>
<dbReference type="PROSITE" id="PS00211">
    <property type="entry name" value="ABC_TRANSPORTER_1"/>
    <property type="match status" value="1"/>
</dbReference>
<dbReference type="Gene3D" id="3.40.50.300">
    <property type="entry name" value="P-loop containing nucleotide triphosphate hydrolases"/>
    <property type="match status" value="1"/>
</dbReference>
<dbReference type="SMART" id="SM00382">
    <property type="entry name" value="AAA"/>
    <property type="match status" value="1"/>
</dbReference>
<dbReference type="Pfam" id="PF00005">
    <property type="entry name" value="ABC_tran"/>
    <property type="match status" value="1"/>
</dbReference>
<keyword evidence="6" id="KW-1185">Reference proteome</keyword>
<evidence type="ECO:0000256" key="2">
    <source>
        <dbReference type="ARBA" id="ARBA00022741"/>
    </source>
</evidence>
<dbReference type="InterPro" id="IPR017871">
    <property type="entry name" value="ABC_transporter-like_CS"/>
</dbReference>
<evidence type="ECO:0000256" key="1">
    <source>
        <dbReference type="ARBA" id="ARBA00022448"/>
    </source>
</evidence>
<gene>
    <name evidence="5" type="ORF">NBG84_26985</name>
</gene>